<evidence type="ECO:0000313" key="2">
    <source>
        <dbReference type="EMBL" id="VDD79205.1"/>
    </source>
</evidence>
<dbReference type="EMBL" id="UXSR01005184">
    <property type="protein sequence ID" value="VDD79205.1"/>
    <property type="molecule type" value="Genomic_DNA"/>
</dbReference>
<evidence type="ECO:0000313" key="3">
    <source>
        <dbReference type="Proteomes" id="UP000267029"/>
    </source>
</evidence>
<gene>
    <name evidence="2" type="ORF">MCOS_LOCUS5208</name>
</gene>
<dbReference type="STRING" id="53468.A0A0R3UE28"/>
<keyword evidence="3" id="KW-1185">Reference proteome</keyword>
<protein>
    <submittedName>
        <fullName evidence="2">Uncharacterized protein</fullName>
    </submittedName>
</protein>
<accession>A0A0R3UE28</accession>
<proteinExistence type="predicted"/>
<organism evidence="2 3">
    <name type="scientific">Mesocestoides corti</name>
    <name type="common">Flatworm</name>
    <dbReference type="NCBI Taxonomy" id="53468"/>
    <lineage>
        <taxon>Eukaryota</taxon>
        <taxon>Metazoa</taxon>
        <taxon>Spiralia</taxon>
        <taxon>Lophotrochozoa</taxon>
        <taxon>Platyhelminthes</taxon>
        <taxon>Cestoda</taxon>
        <taxon>Eucestoda</taxon>
        <taxon>Cyclophyllidea</taxon>
        <taxon>Mesocestoididae</taxon>
        <taxon>Mesocestoides</taxon>
    </lineage>
</organism>
<feature type="region of interest" description="Disordered" evidence="1">
    <location>
        <begin position="254"/>
        <end position="297"/>
    </location>
</feature>
<dbReference type="AlphaFoldDB" id="A0A0R3UE28"/>
<feature type="compositionally biased region" description="Pro residues" evidence="1">
    <location>
        <begin position="113"/>
        <end position="123"/>
    </location>
</feature>
<dbReference type="Proteomes" id="UP000267029">
    <property type="component" value="Unassembled WGS sequence"/>
</dbReference>
<feature type="compositionally biased region" description="Low complexity" evidence="1">
    <location>
        <begin position="267"/>
        <end position="283"/>
    </location>
</feature>
<dbReference type="OrthoDB" id="10029800at2759"/>
<reference evidence="2 3" key="1">
    <citation type="submission" date="2018-10" db="EMBL/GenBank/DDBJ databases">
        <authorList>
            <consortium name="Pathogen Informatics"/>
        </authorList>
    </citation>
    <scope>NUCLEOTIDE SEQUENCE [LARGE SCALE GENOMIC DNA]</scope>
</reference>
<feature type="region of interest" description="Disordered" evidence="1">
    <location>
        <begin position="223"/>
        <end position="242"/>
    </location>
</feature>
<name>A0A0R3UE28_MESCO</name>
<feature type="compositionally biased region" description="Pro residues" evidence="1">
    <location>
        <begin position="139"/>
        <end position="155"/>
    </location>
</feature>
<sequence length="377" mass="39798">MSADGTRVDLANHTATIEVTCAAPSVRVPTEAAANRALKAEREKTLSTVHDRLIRSYGSSRLAQPLIDRAHRLLESSNKRNPLKRSFKATGDHYDDSTGLAVSCKRSSQSLPQKPPQLPPLPTFPTKEDLLRNPMFQSLPPPHPTIFDVKPPPPSASLDLRFSFPSQPTPPSFSMPSLLSRTPPKPPPPVSTMSSLIGALAASLGVNTTAVSPQMNIAQDLSLNSRDETPPPPPPKKPTNNTSILSVERLLSGTHLPASSPDKRQESQASPSSTSSASSAAISPKLTTQQPPMPVPLTSSFDTASVLFKNLLAVASGSSSPQPPMPHRGFIPPPPLTWMKLLHNGGGLHRPPEGAPAGNGAALMMSRLFGGGGGAGF</sequence>
<feature type="region of interest" description="Disordered" evidence="1">
    <location>
        <begin position="77"/>
        <end position="192"/>
    </location>
</feature>
<evidence type="ECO:0000256" key="1">
    <source>
        <dbReference type="SAM" id="MobiDB-lite"/>
    </source>
</evidence>